<dbReference type="PANTHER" id="PTHR48438">
    <property type="entry name" value="ALPHA-(1,3)-FUCOSYLTRANSFERASE C-RELATED"/>
    <property type="match status" value="1"/>
</dbReference>
<evidence type="ECO:0000256" key="7">
    <source>
        <dbReference type="ARBA" id="ARBA00022968"/>
    </source>
</evidence>
<feature type="domain" description="Fucosyltransferase N-terminal" evidence="14">
    <location>
        <begin position="69"/>
        <end position="187"/>
    </location>
</feature>
<evidence type="ECO:0000256" key="1">
    <source>
        <dbReference type="ARBA" id="ARBA00004447"/>
    </source>
</evidence>
<accession>A0ABD2KNV4</accession>
<evidence type="ECO:0000256" key="9">
    <source>
        <dbReference type="ARBA" id="ARBA00023034"/>
    </source>
</evidence>
<dbReference type="SUPFAM" id="SSF53756">
    <property type="entry name" value="UDP-Glycosyltransferase/glycogen phosphorylase"/>
    <property type="match status" value="1"/>
</dbReference>
<dbReference type="Gene3D" id="3.40.50.11660">
    <property type="entry name" value="Glycosyl transferase family 10, C-terminal domain"/>
    <property type="match status" value="1"/>
</dbReference>
<dbReference type="Pfam" id="PF00852">
    <property type="entry name" value="Glyco_transf_10"/>
    <property type="match status" value="1"/>
</dbReference>
<evidence type="ECO:0000256" key="5">
    <source>
        <dbReference type="ARBA" id="ARBA00022679"/>
    </source>
</evidence>
<evidence type="ECO:0000313" key="16">
    <source>
        <dbReference type="Proteomes" id="UP001620626"/>
    </source>
</evidence>
<comment type="similarity">
    <text evidence="3 12">Belongs to the glycosyltransferase 10 family.</text>
</comment>
<dbReference type="InterPro" id="IPR055270">
    <property type="entry name" value="Glyco_tran_10_C"/>
</dbReference>
<evidence type="ECO:0000256" key="11">
    <source>
        <dbReference type="ARBA" id="ARBA00023180"/>
    </source>
</evidence>
<reference evidence="15 16" key="1">
    <citation type="submission" date="2024-10" db="EMBL/GenBank/DDBJ databases">
        <authorList>
            <person name="Kim D."/>
        </authorList>
    </citation>
    <scope>NUCLEOTIDE SEQUENCE [LARGE SCALE GENOMIC DNA]</scope>
    <source>
        <strain evidence="15">BH-2024</strain>
    </source>
</reference>
<evidence type="ECO:0000259" key="14">
    <source>
        <dbReference type="Pfam" id="PF17039"/>
    </source>
</evidence>
<keyword evidence="4 12" id="KW-0328">Glycosyltransferase</keyword>
<dbReference type="InterPro" id="IPR001503">
    <property type="entry name" value="Glyco_trans_10"/>
</dbReference>
<comment type="pathway">
    <text evidence="2">Protein modification; protein glycosylation.</text>
</comment>
<evidence type="ECO:0000256" key="6">
    <source>
        <dbReference type="ARBA" id="ARBA00022692"/>
    </source>
</evidence>
<comment type="caution">
    <text evidence="15">The sequence shown here is derived from an EMBL/GenBank/DDBJ whole genome shotgun (WGS) entry which is preliminary data.</text>
</comment>
<dbReference type="EC" id="2.4.1.-" evidence="12"/>
<dbReference type="InterPro" id="IPR038577">
    <property type="entry name" value="GT10-like_C_sf"/>
</dbReference>
<keyword evidence="8" id="KW-1133">Transmembrane helix</keyword>
<gene>
    <name evidence="15" type="ORF">niasHT_022821</name>
</gene>
<dbReference type="GO" id="GO:0008417">
    <property type="term" value="F:fucosyltransferase activity"/>
    <property type="evidence" value="ECO:0007669"/>
    <property type="project" value="UniProtKB-ARBA"/>
</dbReference>
<keyword evidence="10" id="KW-0472">Membrane</keyword>
<evidence type="ECO:0000256" key="4">
    <source>
        <dbReference type="ARBA" id="ARBA00022676"/>
    </source>
</evidence>
<evidence type="ECO:0000259" key="13">
    <source>
        <dbReference type="Pfam" id="PF00852"/>
    </source>
</evidence>
<dbReference type="Proteomes" id="UP001620626">
    <property type="component" value="Unassembled WGS sequence"/>
</dbReference>
<name>A0ABD2KNV4_9BILA</name>
<evidence type="ECO:0000256" key="3">
    <source>
        <dbReference type="ARBA" id="ARBA00008919"/>
    </source>
</evidence>
<organism evidence="15 16">
    <name type="scientific">Heterodera trifolii</name>
    <dbReference type="NCBI Taxonomy" id="157864"/>
    <lineage>
        <taxon>Eukaryota</taxon>
        <taxon>Metazoa</taxon>
        <taxon>Ecdysozoa</taxon>
        <taxon>Nematoda</taxon>
        <taxon>Chromadorea</taxon>
        <taxon>Rhabditida</taxon>
        <taxon>Tylenchina</taxon>
        <taxon>Tylenchomorpha</taxon>
        <taxon>Tylenchoidea</taxon>
        <taxon>Heteroderidae</taxon>
        <taxon>Heteroderinae</taxon>
        <taxon>Heterodera</taxon>
    </lineage>
</organism>
<evidence type="ECO:0000256" key="10">
    <source>
        <dbReference type="ARBA" id="ARBA00023136"/>
    </source>
</evidence>
<sequence>MKSEESFFGYLTFKWRNSSVETVRQIKFPEINFDKIGNRFVEFIALEEINLNEKKPWKVPKFHEYRGLPIILAWNKQFFYPHQWDFWPSSLSYGEDPNSNCPFQCIYTTERKAESSASVLLFHIFWSNPIGFWPFWSWPQHRSQEQIYAFFTQESPYYAGRVFDNLPNDWFNLSMTYHGNSTICTKYDELHEHRSGETTQIEEDEFWNEQKIKALVGQKSKFALQIVSKCGASSARDILTAQLGQLVPVDVFGACSGNECDEQCYGQQMKSHFFYLAFENSVCSEYVTEKFWNALRSLTVPVVLHRTVLRGVGVPDDAYIAADDFCSVQELAQHLLALRRDTDKYIQ</sequence>
<feature type="domain" description="Fucosyltransferase C-terminal" evidence="13">
    <location>
        <begin position="218"/>
        <end position="346"/>
    </location>
</feature>
<dbReference type="PANTHER" id="PTHR48438:SF1">
    <property type="entry name" value="ALPHA-(1,3)-FUCOSYLTRANSFERASE C-RELATED"/>
    <property type="match status" value="1"/>
</dbReference>
<dbReference type="GO" id="GO:0032580">
    <property type="term" value="C:Golgi cisterna membrane"/>
    <property type="evidence" value="ECO:0007669"/>
    <property type="project" value="UniProtKB-SubCell"/>
</dbReference>
<protein>
    <recommendedName>
        <fullName evidence="12">Fucosyltransferase</fullName>
        <ecNumber evidence="12">2.4.1.-</ecNumber>
    </recommendedName>
</protein>
<keyword evidence="6 12" id="KW-0812">Transmembrane</keyword>
<dbReference type="Pfam" id="PF17039">
    <property type="entry name" value="Glyco_tran_10_N"/>
    <property type="match status" value="1"/>
</dbReference>
<dbReference type="AlphaFoldDB" id="A0ABD2KNV4"/>
<evidence type="ECO:0000256" key="8">
    <source>
        <dbReference type="ARBA" id="ARBA00022989"/>
    </source>
</evidence>
<dbReference type="InterPro" id="IPR031481">
    <property type="entry name" value="Glyco_tran_10_N"/>
</dbReference>
<keyword evidence="7" id="KW-0735">Signal-anchor</keyword>
<comment type="subcellular location">
    <subcellularLocation>
        <location evidence="1 12">Golgi apparatus</location>
        <location evidence="1 12">Golgi stack membrane</location>
        <topology evidence="1 12">Single-pass type II membrane protein</topology>
    </subcellularLocation>
</comment>
<evidence type="ECO:0000256" key="12">
    <source>
        <dbReference type="RuleBase" id="RU003832"/>
    </source>
</evidence>
<keyword evidence="16" id="KW-1185">Reference proteome</keyword>
<keyword evidence="5 12" id="KW-0808">Transferase</keyword>
<dbReference type="EMBL" id="JBICBT010000705">
    <property type="protein sequence ID" value="KAL3104563.1"/>
    <property type="molecule type" value="Genomic_DNA"/>
</dbReference>
<evidence type="ECO:0000313" key="15">
    <source>
        <dbReference type="EMBL" id="KAL3104563.1"/>
    </source>
</evidence>
<keyword evidence="11" id="KW-0325">Glycoprotein</keyword>
<keyword evidence="9 12" id="KW-0333">Golgi apparatus</keyword>
<proteinExistence type="inferred from homology"/>
<evidence type="ECO:0000256" key="2">
    <source>
        <dbReference type="ARBA" id="ARBA00004922"/>
    </source>
</evidence>